<dbReference type="InterPro" id="IPR006015">
    <property type="entry name" value="Universal_stress_UspA"/>
</dbReference>
<feature type="domain" description="UspA" evidence="2">
    <location>
        <begin position="1"/>
        <end position="135"/>
    </location>
</feature>
<evidence type="ECO:0000259" key="2">
    <source>
        <dbReference type="Pfam" id="PF00582"/>
    </source>
</evidence>
<dbReference type="PRINTS" id="PR01438">
    <property type="entry name" value="UNVRSLSTRESS"/>
</dbReference>
<dbReference type="SUPFAM" id="SSF52402">
    <property type="entry name" value="Adenine nucleotide alpha hydrolases-like"/>
    <property type="match status" value="2"/>
</dbReference>
<accession>A0AA41FX08</accession>
<comment type="similarity">
    <text evidence="1">Belongs to the universal stress protein A family.</text>
</comment>
<evidence type="ECO:0000256" key="1">
    <source>
        <dbReference type="ARBA" id="ARBA00008791"/>
    </source>
</evidence>
<protein>
    <submittedName>
        <fullName evidence="3">Universal stress protein</fullName>
    </submittedName>
</protein>
<dbReference type="AlphaFoldDB" id="A0AA41FX08"/>
<dbReference type="CDD" id="cd00293">
    <property type="entry name" value="USP-like"/>
    <property type="match status" value="2"/>
</dbReference>
<dbReference type="PANTHER" id="PTHR46268:SF6">
    <property type="entry name" value="UNIVERSAL STRESS PROTEIN UP12"/>
    <property type="match status" value="1"/>
</dbReference>
<dbReference type="Proteomes" id="UP001166304">
    <property type="component" value="Unassembled WGS sequence"/>
</dbReference>
<evidence type="ECO:0000313" key="3">
    <source>
        <dbReference type="EMBL" id="MBV0900347.1"/>
    </source>
</evidence>
<dbReference type="PANTHER" id="PTHR46268">
    <property type="entry name" value="STRESS RESPONSE PROTEIN NHAX"/>
    <property type="match status" value="1"/>
</dbReference>
<dbReference type="Pfam" id="PF00582">
    <property type="entry name" value="Usp"/>
    <property type="match status" value="2"/>
</dbReference>
<evidence type="ECO:0000313" key="4">
    <source>
        <dbReference type="Proteomes" id="UP001166304"/>
    </source>
</evidence>
<organism evidence="3 4">
    <name type="scientific">Haloarcula salina</name>
    <dbReference type="NCBI Taxonomy" id="1429914"/>
    <lineage>
        <taxon>Archaea</taxon>
        <taxon>Methanobacteriati</taxon>
        <taxon>Methanobacteriota</taxon>
        <taxon>Stenosarchaea group</taxon>
        <taxon>Halobacteria</taxon>
        <taxon>Halobacteriales</taxon>
        <taxon>Haloarculaceae</taxon>
        <taxon>Haloarcula</taxon>
    </lineage>
</organism>
<feature type="domain" description="UspA" evidence="2">
    <location>
        <begin position="144"/>
        <end position="289"/>
    </location>
</feature>
<dbReference type="Gene3D" id="3.40.50.620">
    <property type="entry name" value="HUPs"/>
    <property type="match status" value="2"/>
</dbReference>
<gene>
    <name evidence="3" type="ORF">KTS37_00975</name>
</gene>
<dbReference type="EMBL" id="JAHQXE010000001">
    <property type="protein sequence ID" value="MBV0900347.1"/>
    <property type="molecule type" value="Genomic_DNA"/>
</dbReference>
<dbReference type="RefSeq" id="WP_162412350.1">
    <property type="nucleotide sequence ID" value="NZ_JAHQXE010000001.1"/>
</dbReference>
<dbReference type="InterPro" id="IPR014729">
    <property type="entry name" value="Rossmann-like_a/b/a_fold"/>
</dbReference>
<proteinExistence type="inferred from homology"/>
<name>A0AA41FX08_9EURY</name>
<keyword evidence="4" id="KW-1185">Reference proteome</keyword>
<comment type="caution">
    <text evidence="3">The sequence shown here is derived from an EMBL/GenBank/DDBJ whole genome shotgun (WGS) entry which is preliminary data.</text>
</comment>
<dbReference type="InterPro" id="IPR006016">
    <property type="entry name" value="UspA"/>
</dbReference>
<sequence length="293" mass="30933">MYEHIVIAVDGSEEAERAAKRGFDLARRFGASVEVVHVVEHRSLRLTKSSGERERLRERGESILAETAALAGDRSVSTTLLDGRPGAEISKHVRETDASLLVLGRQGATGLGKRLLGGVTEHVVQHVAVPVLVVPADAEPTGDYSRVLVPTDGSANAEVATPHGGAVASQYGAALHVLSVVDLQAAGGAFNAGGLEDEFVERLEREGREAVDAVAEDLAASAPDVSVETAVNRTASLDGVAVGIREYVYTNDVDLVVMGSHGRSNLKRQLLGSVTSRLLRNIDVPVLVVNSRE</sequence>
<reference evidence="3" key="1">
    <citation type="submission" date="2021-06" db="EMBL/GenBank/DDBJ databases">
        <title>New haloarchaea isolates fom saline soil.</title>
        <authorList>
            <person name="Duran-Viseras A."/>
            <person name="Sanchez-Porro C.S."/>
            <person name="Ventosa A."/>
        </authorList>
    </citation>
    <scope>NUCLEOTIDE SEQUENCE</scope>
    <source>
        <strain evidence="3">JCM 18369</strain>
    </source>
</reference>